<evidence type="ECO:0000313" key="2">
    <source>
        <dbReference type="EMBL" id="ODN83967.1"/>
    </source>
</evidence>
<comment type="caution">
    <text evidence="2">The sequence shown here is derived from an EMBL/GenBank/DDBJ whole genome shotgun (WGS) entry which is preliminary data.</text>
</comment>
<feature type="compositionally biased region" description="Polar residues" evidence="1">
    <location>
        <begin position="1"/>
        <end position="13"/>
    </location>
</feature>
<feature type="region of interest" description="Disordered" evidence="1">
    <location>
        <begin position="268"/>
        <end position="290"/>
    </location>
</feature>
<feature type="region of interest" description="Disordered" evidence="1">
    <location>
        <begin position="471"/>
        <end position="493"/>
    </location>
</feature>
<keyword evidence="3" id="KW-1185">Reference proteome</keyword>
<dbReference type="EMBL" id="AWGJ01000001">
    <property type="protein sequence ID" value="ODN83967.1"/>
    <property type="molecule type" value="Genomic_DNA"/>
</dbReference>
<proteinExistence type="predicted"/>
<feature type="region of interest" description="Disordered" evidence="1">
    <location>
        <begin position="713"/>
        <end position="736"/>
    </location>
</feature>
<accession>A0A1E3I615</accession>
<feature type="compositionally biased region" description="Basic and acidic residues" evidence="1">
    <location>
        <begin position="482"/>
        <end position="492"/>
    </location>
</feature>
<sequence>MSKNPASPPTHTALTHPDRANSSFASLSKFFKFSKFPSFPEEQDSEEDGHASPPDVEEAEDEEALMWDAQTALIAHQPDLAMKLYAKAALPPHASPAACLALGNLLIRGSAFMEATSTLSMERPVSPAASTRAAEKPYATSFWSRFFAFPPSPSPSPSPSNALSPPLSPSAARKKHDLIAAGWQIPKEGKRAVRDVEGMGVAAAWFVLGLGWAVEQACARESIPAVDAAREVLVGRKGSGDEEAIVFGSKKGKGKGKAVPTQMPVAVESPSTPGLAASSGANTSATDDSIETPRELAGGLFDEIEDVDAELPSVIYELLRPLLRLYRHGHIQSQDPVALPPISLQQLPPALKPRTEMEKGRNVWALGRVVCSKVRELGLVCDRREKGKGPEQVRKAVMVLTDYILAMTCPPFQAEFHFRHIASTSPIGLEVADDLIVQAGKRLKTIVTGTPRDEAGLGGFPFPALTPQRAVVASRRGGRTPGDGKKEKERKASITSLASVLSPPRILHSTKSTASLAALADPDPDNELQSAVPFSSEVKTEGAVETLRRVQVQIGVWDGVEWPGEEGMGMGKGKRTMRRRISAGEVDGEVEQGMGLDVPNKTIRAVASSPQLPSLLSVPPSHTNRRQLPFEPSQHDAIMPIDPALAEAERRSALTKNVECGVCMMKGVNFPECRRCGMTFCGRECRVGEEKAGNGKRHICGAWESRKLLSVPTAAPGRRSGSNGGLATSPRVAKVY</sequence>
<dbReference type="RefSeq" id="XP_018997770.1">
    <property type="nucleotide sequence ID" value="XM_019133065.1"/>
</dbReference>
<feature type="region of interest" description="Disordered" evidence="1">
    <location>
        <begin position="1"/>
        <end position="20"/>
    </location>
</feature>
<dbReference type="Proteomes" id="UP000094065">
    <property type="component" value="Unassembled WGS sequence"/>
</dbReference>
<protein>
    <submittedName>
        <fullName evidence="2">Uncharacterized protein</fullName>
    </submittedName>
</protein>
<reference evidence="2 3" key="1">
    <citation type="submission" date="2016-06" db="EMBL/GenBank/DDBJ databases">
        <title>Evolution of pathogenesis and genome organization in the Tremellales.</title>
        <authorList>
            <person name="Cuomo C."/>
            <person name="Litvintseva A."/>
            <person name="Heitman J."/>
            <person name="Chen Y."/>
            <person name="Sun S."/>
            <person name="Springer D."/>
            <person name="Dromer F."/>
            <person name="Young S."/>
            <person name="Zeng Q."/>
            <person name="Chapman S."/>
            <person name="Gujja S."/>
            <person name="Saif S."/>
            <person name="Birren B."/>
        </authorList>
    </citation>
    <scope>NUCLEOTIDE SEQUENCE [LARGE SCALE GENOMIC DNA]</scope>
    <source>
        <strain evidence="2 3">CBS 6039</strain>
    </source>
</reference>
<dbReference type="OrthoDB" id="2526979at2759"/>
<gene>
    <name evidence="2" type="ORF">L202_00006</name>
</gene>
<feature type="region of interest" description="Disordered" evidence="1">
    <location>
        <begin position="611"/>
        <end position="632"/>
    </location>
</feature>
<feature type="region of interest" description="Disordered" evidence="1">
    <location>
        <begin position="39"/>
        <end position="62"/>
    </location>
</feature>
<name>A0A1E3I615_9TREE</name>
<feature type="compositionally biased region" description="Low complexity" evidence="1">
    <location>
        <begin position="611"/>
        <end position="621"/>
    </location>
</feature>
<dbReference type="AlphaFoldDB" id="A0A1E3I615"/>
<evidence type="ECO:0000313" key="3">
    <source>
        <dbReference type="Proteomes" id="UP000094065"/>
    </source>
</evidence>
<evidence type="ECO:0000256" key="1">
    <source>
        <dbReference type="SAM" id="MobiDB-lite"/>
    </source>
</evidence>
<organism evidence="2 3">
    <name type="scientific">Cryptococcus amylolentus CBS 6039</name>
    <dbReference type="NCBI Taxonomy" id="1295533"/>
    <lineage>
        <taxon>Eukaryota</taxon>
        <taxon>Fungi</taxon>
        <taxon>Dikarya</taxon>
        <taxon>Basidiomycota</taxon>
        <taxon>Agaricomycotina</taxon>
        <taxon>Tremellomycetes</taxon>
        <taxon>Tremellales</taxon>
        <taxon>Cryptococcaceae</taxon>
        <taxon>Cryptococcus</taxon>
    </lineage>
</organism>
<dbReference type="GeneID" id="30151315"/>